<organism evidence="6 7">
    <name type="scientific">Marinobacterium stanieri</name>
    <dbReference type="NCBI Taxonomy" id="49186"/>
    <lineage>
        <taxon>Bacteria</taxon>
        <taxon>Pseudomonadati</taxon>
        <taxon>Pseudomonadota</taxon>
        <taxon>Gammaproteobacteria</taxon>
        <taxon>Oceanospirillales</taxon>
        <taxon>Oceanospirillaceae</taxon>
        <taxon>Marinobacterium</taxon>
    </lineage>
</organism>
<dbReference type="CDD" id="cd13530">
    <property type="entry name" value="PBP2_peptides_like"/>
    <property type="match status" value="1"/>
</dbReference>
<dbReference type="SUPFAM" id="SSF58104">
    <property type="entry name" value="Methyl-accepting chemotaxis protein (MCP) signaling domain"/>
    <property type="match status" value="1"/>
</dbReference>
<dbReference type="GO" id="GO:0007165">
    <property type="term" value="P:signal transduction"/>
    <property type="evidence" value="ECO:0007669"/>
    <property type="project" value="UniProtKB-KW"/>
</dbReference>
<dbReference type="PROSITE" id="PS50111">
    <property type="entry name" value="CHEMOTAXIS_TRANSDUC_2"/>
    <property type="match status" value="1"/>
</dbReference>
<gene>
    <name evidence="6" type="ORF">SAMN05421647_101198</name>
</gene>
<dbReference type="SMART" id="SM00062">
    <property type="entry name" value="PBPb"/>
    <property type="match status" value="1"/>
</dbReference>
<dbReference type="Gene3D" id="1.10.287.950">
    <property type="entry name" value="Methyl-accepting chemotaxis protein"/>
    <property type="match status" value="1"/>
</dbReference>
<comment type="subcellular location">
    <subcellularLocation>
        <location evidence="1">Membrane</location>
    </subcellularLocation>
</comment>
<evidence type="ECO:0000259" key="5">
    <source>
        <dbReference type="PROSITE" id="PS50111"/>
    </source>
</evidence>
<proteinExistence type="predicted"/>
<dbReference type="eggNOG" id="COG0834">
    <property type="taxonomic scope" value="Bacteria"/>
</dbReference>
<evidence type="ECO:0000256" key="2">
    <source>
        <dbReference type="ARBA" id="ARBA00023224"/>
    </source>
</evidence>
<evidence type="ECO:0000313" key="7">
    <source>
        <dbReference type="Proteomes" id="UP000186895"/>
    </source>
</evidence>
<dbReference type="SMART" id="SM00283">
    <property type="entry name" value="MA"/>
    <property type="match status" value="1"/>
</dbReference>
<dbReference type="STRING" id="49186.SAMN05421647_101198"/>
<dbReference type="Pfam" id="PF00497">
    <property type="entry name" value="SBP_bac_3"/>
    <property type="match status" value="1"/>
</dbReference>
<dbReference type="Proteomes" id="UP000186895">
    <property type="component" value="Unassembled WGS sequence"/>
</dbReference>
<evidence type="ECO:0000313" key="6">
    <source>
        <dbReference type="EMBL" id="SIP89456.1"/>
    </source>
</evidence>
<dbReference type="SUPFAM" id="SSF53850">
    <property type="entry name" value="Periplasmic binding protein-like II"/>
    <property type="match status" value="1"/>
</dbReference>
<dbReference type="Pfam" id="PF00015">
    <property type="entry name" value="MCPsignal"/>
    <property type="match status" value="1"/>
</dbReference>
<protein>
    <submittedName>
        <fullName evidence="6">Extracellular solute-binding protein, family 3</fullName>
    </submittedName>
</protein>
<dbReference type="Gene3D" id="3.40.190.10">
    <property type="entry name" value="Periplasmic binding protein-like II"/>
    <property type="match status" value="2"/>
</dbReference>
<keyword evidence="4" id="KW-0175">Coiled coil</keyword>
<dbReference type="GO" id="GO:0006935">
    <property type="term" value="P:chemotaxis"/>
    <property type="evidence" value="ECO:0007669"/>
    <property type="project" value="UniProtKB-ARBA"/>
</dbReference>
<dbReference type="AlphaFoldDB" id="A0A1N6NBP0"/>
<accession>A0A1N6NBP0</accession>
<sequence length="615" mass="68191">MLFRRHRRPGPSSQTLVELLSHLQTAQLDERSLPDPALRQCLVELQGQLRTQESSHQGGALHTLTQSIAGLLQRVQLFTGHANRALAQQEGLIQQMDQRSQQLEQELNAAADKVGQSWDEVRQLQHTLRETVGDTSNAVIEAMEGIAGKLEAKADSAHAVLENITRIGAQINLLALNAAIEAARAGEHGRGFAVVANEVRNLAEVTVKHVEEAREQLNFSAIEEDLSSLRQHSMDKLEASDEAVNFSSERLGKLFSHINDDIGQVRENTDILFETLHLLQDVMGRVQDKQTWISELATQVGQGLEHLPADMENLSSAQMPVERMNRQLGLSRGQDRLSLIRQRGSLRVAVEPQFVGLSFRQKQGSALRGLDISYAEALARHLGVRCEFVETPWDLCTERLFSSDKPGGAPADIVISALPPDADYAHVAYSEPYTYLHCVLARRKGDSRINQIKDLQGKTLGIINDPAAFAVLESLGVGTGAGNKIQLSNLLAYSDQSRIHDCLANGIVDAFMVDLPIYYWACNNPESPWYDKIEILSGNLAEQSYFYSMAVAADPENANLLSEVNRFIAQFKSTPERNRLEQEWQGQVITDTLSHRDLPGNLKGMEELQSMYNAA</sequence>
<dbReference type="InterPro" id="IPR001638">
    <property type="entry name" value="Solute-binding_3/MltF_N"/>
</dbReference>
<feature type="coiled-coil region" evidence="4">
    <location>
        <begin position="86"/>
        <end position="113"/>
    </location>
</feature>
<feature type="domain" description="Methyl-accepting transducer" evidence="5">
    <location>
        <begin position="57"/>
        <end position="212"/>
    </location>
</feature>
<keyword evidence="7" id="KW-1185">Reference proteome</keyword>
<evidence type="ECO:0000256" key="3">
    <source>
        <dbReference type="PROSITE-ProRule" id="PRU00284"/>
    </source>
</evidence>
<dbReference type="PANTHER" id="PTHR32089:SF112">
    <property type="entry name" value="LYSOZYME-LIKE PROTEIN-RELATED"/>
    <property type="match status" value="1"/>
</dbReference>
<dbReference type="eggNOG" id="COG0840">
    <property type="taxonomic scope" value="Bacteria"/>
</dbReference>
<name>A0A1N6NBP0_9GAMM</name>
<evidence type="ECO:0000256" key="1">
    <source>
        <dbReference type="ARBA" id="ARBA00004370"/>
    </source>
</evidence>
<dbReference type="InterPro" id="IPR004089">
    <property type="entry name" value="MCPsignal_dom"/>
</dbReference>
<keyword evidence="2 3" id="KW-0807">Transducer</keyword>
<evidence type="ECO:0000256" key="4">
    <source>
        <dbReference type="SAM" id="Coils"/>
    </source>
</evidence>
<reference evidence="7" key="1">
    <citation type="submission" date="2017-01" db="EMBL/GenBank/DDBJ databases">
        <authorList>
            <person name="Varghese N."/>
            <person name="Submissions S."/>
        </authorList>
    </citation>
    <scope>NUCLEOTIDE SEQUENCE [LARGE SCALE GENOMIC DNA]</scope>
    <source>
        <strain evidence="7">DSM 7027</strain>
    </source>
</reference>
<dbReference type="GO" id="GO:0016020">
    <property type="term" value="C:membrane"/>
    <property type="evidence" value="ECO:0007669"/>
    <property type="project" value="UniProtKB-SubCell"/>
</dbReference>
<dbReference type="EMBL" id="FTMN01000001">
    <property type="protein sequence ID" value="SIP89456.1"/>
    <property type="molecule type" value="Genomic_DNA"/>
</dbReference>
<dbReference type="PANTHER" id="PTHR32089">
    <property type="entry name" value="METHYL-ACCEPTING CHEMOTAXIS PROTEIN MCPB"/>
    <property type="match status" value="1"/>
</dbReference>